<sequence length="110" mass="12508">MRAPSGIQYGLMNRKHLHSINVQPVSDAPFGSDPDIVELNSFGPANILFPVRFESLIHPRSCWFAVTDYKRPSWSVDTVSISVFPLRGTSSDCHRCHGYLDRWWVLSGYL</sequence>
<name>A0ABV0UDD9_9TELE</name>
<dbReference type="Proteomes" id="UP001482620">
    <property type="component" value="Unassembled WGS sequence"/>
</dbReference>
<dbReference type="EMBL" id="JAHRIQ010069459">
    <property type="protein sequence ID" value="MEQ2242756.1"/>
    <property type="molecule type" value="Genomic_DNA"/>
</dbReference>
<organism evidence="1 2">
    <name type="scientific">Ilyodon furcidens</name>
    <name type="common">goldbreast splitfin</name>
    <dbReference type="NCBI Taxonomy" id="33524"/>
    <lineage>
        <taxon>Eukaryota</taxon>
        <taxon>Metazoa</taxon>
        <taxon>Chordata</taxon>
        <taxon>Craniata</taxon>
        <taxon>Vertebrata</taxon>
        <taxon>Euteleostomi</taxon>
        <taxon>Actinopterygii</taxon>
        <taxon>Neopterygii</taxon>
        <taxon>Teleostei</taxon>
        <taxon>Neoteleostei</taxon>
        <taxon>Acanthomorphata</taxon>
        <taxon>Ovalentaria</taxon>
        <taxon>Atherinomorphae</taxon>
        <taxon>Cyprinodontiformes</taxon>
        <taxon>Goodeidae</taxon>
        <taxon>Ilyodon</taxon>
    </lineage>
</organism>
<keyword evidence="2" id="KW-1185">Reference proteome</keyword>
<accession>A0ABV0UDD9</accession>
<comment type="caution">
    <text evidence="1">The sequence shown here is derived from an EMBL/GenBank/DDBJ whole genome shotgun (WGS) entry which is preliminary data.</text>
</comment>
<gene>
    <name evidence="1" type="ORF">ILYODFUR_039239</name>
</gene>
<proteinExistence type="predicted"/>
<evidence type="ECO:0000313" key="1">
    <source>
        <dbReference type="EMBL" id="MEQ2242756.1"/>
    </source>
</evidence>
<reference evidence="1 2" key="1">
    <citation type="submission" date="2021-06" db="EMBL/GenBank/DDBJ databases">
        <authorList>
            <person name="Palmer J.M."/>
        </authorList>
    </citation>
    <scope>NUCLEOTIDE SEQUENCE [LARGE SCALE GENOMIC DNA]</scope>
    <source>
        <strain evidence="2">if_2019</strain>
        <tissue evidence="1">Muscle</tissue>
    </source>
</reference>
<protein>
    <submittedName>
        <fullName evidence="1">Uncharacterized protein</fullName>
    </submittedName>
</protein>
<evidence type="ECO:0000313" key="2">
    <source>
        <dbReference type="Proteomes" id="UP001482620"/>
    </source>
</evidence>